<organism evidence="5 6">
    <name type="scientific">Neorickettsia findlayensis</name>
    <dbReference type="NCBI Taxonomy" id="2686014"/>
    <lineage>
        <taxon>Bacteria</taxon>
        <taxon>Pseudomonadati</taxon>
        <taxon>Pseudomonadota</taxon>
        <taxon>Alphaproteobacteria</taxon>
        <taxon>Rickettsiales</taxon>
        <taxon>Anaplasmataceae</taxon>
        <taxon>Neorickettsia</taxon>
    </lineage>
</organism>
<dbReference type="KEGG" id="nef:GP480_03770"/>
<name>A0A6P1GAM2_9RICK</name>
<dbReference type="GO" id="GO:0016020">
    <property type="term" value="C:membrane"/>
    <property type="evidence" value="ECO:0007669"/>
    <property type="project" value="UniProtKB-SubCell"/>
</dbReference>
<dbReference type="Proteomes" id="UP000464912">
    <property type="component" value="Chromosome"/>
</dbReference>
<evidence type="ECO:0000313" key="5">
    <source>
        <dbReference type="EMBL" id="QHD65506.1"/>
    </source>
</evidence>
<evidence type="ECO:0000256" key="4">
    <source>
        <dbReference type="SAM" id="Phobius"/>
    </source>
</evidence>
<feature type="transmembrane region" description="Helical" evidence="4">
    <location>
        <begin position="85"/>
        <end position="111"/>
    </location>
</feature>
<gene>
    <name evidence="5" type="ORF">GP480_03770</name>
</gene>
<dbReference type="EMBL" id="CP047224">
    <property type="protein sequence ID" value="QHD65506.1"/>
    <property type="molecule type" value="Genomic_DNA"/>
</dbReference>
<evidence type="ECO:0000313" key="6">
    <source>
        <dbReference type="Proteomes" id="UP000464912"/>
    </source>
</evidence>
<proteinExistence type="predicted"/>
<comment type="subcellular location">
    <subcellularLocation>
        <location evidence="1">Membrane</location>
    </subcellularLocation>
</comment>
<feature type="transmembrane region" description="Helical" evidence="4">
    <location>
        <begin position="41"/>
        <end position="65"/>
    </location>
</feature>
<dbReference type="AlphaFoldDB" id="A0A6P1GAM2"/>
<accession>A0A6P1GAM2</accession>
<protein>
    <submittedName>
        <fullName evidence="5">Uncharacterized protein</fullName>
    </submittedName>
</protein>
<dbReference type="Gene3D" id="1.50.40.10">
    <property type="entry name" value="Mitochondrial carrier domain"/>
    <property type="match status" value="1"/>
</dbReference>
<keyword evidence="2 4" id="KW-0812">Transmembrane</keyword>
<keyword evidence="6" id="KW-1185">Reference proteome</keyword>
<keyword evidence="4" id="KW-1133">Transmembrane helix</keyword>
<feature type="transmembrane region" description="Helical" evidence="4">
    <location>
        <begin position="170"/>
        <end position="191"/>
    </location>
</feature>
<dbReference type="SUPFAM" id="SSF103506">
    <property type="entry name" value="Mitochondrial carrier"/>
    <property type="match status" value="1"/>
</dbReference>
<evidence type="ECO:0000256" key="2">
    <source>
        <dbReference type="ARBA" id="ARBA00022692"/>
    </source>
</evidence>
<reference evidence="5 6" key="1">
    <citation type="journal article" date="2020" name="MBio">
        <title>Erratum for Teymournejad et al., 'Isolation and Molecular Analysis of a Novel Neorickettsia Species That Causes Potomac Horse Fever'.</title>
        <authorList>
            <person name="Teymournejad O."/>
            <person name="Lin M."/>
            <person name="Bekebrede H."/>
            <person name="Kamr A."/>
            <person name="Toribio R.E."/>
            <person name="Arroyo L.G."/>
            <person name="Baird J.D."/>
            <person name="Rikihisa Y."/>
        </authorList>
    </citation>
    <scope>NUCLEOTIDE SEQUENCE [LARGE SCALE GENOMIC DNA]</scope>
    <source>
        <strain evidence="5 6">Fin17</strain>
    </source>
</reference>
<evidence type="ECO:0000256" key="1">
    <source>
        <dbReference type="ARBA" id="ARBA00004370"/>
    </source>
</evidence>
<feature type="transmembrane region" description="Helical" evidence="4">
    <location>
        <begin position="6"/>
        <end position="29"/>
    </location>
</feature>
<keyword evidence="3 4" id="KW-0472">Membrane</keyword>
<dbReference type="RefSeq" id="WP_160095969.1">
    <property type="nucleotide sequence ID" value="NZ_CP047224.1"/>
</dbReference>
<dbReference type="InterPro" id="IPR023395">
    <property type="entry name" value="MCP_dom_sf"/>
</dbReference>
<reference evidence="5 6" key="2">
    <citation type="journal article" date="2020" name="MBio">
        <title>Isolation and Molecular Analysis of a Novel Neorickettsia Species That Causes Potomac Horse Fever.</title>
        <authorList>
            <person name="Teymournejad O."/>
            <person name="Lin M."/>
            <person name="Bekebrede H."/>
            <person name="Kamr A."/>
            <person name="Toribio R.E."/>
            <person name="Arroyo L.G."/>
            <person name="Baird J.D."/>
            <person name="Rikihisa Y."/>
        </authorList>
    </citation>
    <scope>NUCLEOTIDE SEQUENCE [LARGE SCALE GENOMIC DNA]</scope>
    <source>
        <strain evidence="5 6">Fin17</strain>
    </source>
</reference>
<evidence type="ECO:0000256" key="3">
    <source>
        <dbReference type="ARBA" id="ARBA00023136"/>
    </source>
</evidence>
<feature type="transmembrane region" description="Helical" evidence="4">
    <location>
        <begin position="226"/>
        <end position="246"/>
    </location>
</feature>
<sequence length="248" mass="27162">MLLSFFLVPLVYASFAAIVAFAIAPLQYLKIIRQETASSYTSIFFCAFEKGGAALGIFFGGALPYVTMNFLANLSFGLSDRISEIVLPVQYGILVGIFVRAFLGGAIETLFTIYPEVREIVRNKGHLASGKGRVLSILFPAFLRNSVAWLGATSSYEISTRLFLSLDKSLFLSVVLGLVFGVISIPLDVLVTQNCAAREELTLIRRVLLMATDSSSKFFLGSTIRILQISIYTAVTVSTTFVLRYFGI</sequence>